<organism evidence="1 2">
    <name type="scientific">Portunus trituberculatus</name>
    <name type="common">Swimming crab</name>
    <name type="synonym">Neptunus trituberculatus</name>
    <dbReference type="NCBI Taxonomy" id="210409"/>
    <lineage>
        <taxon>Eukaryota</taxon>
        <taxon>Metazoa</taxon>
        <taxon>Ecdysozoa</taxon>
        <taxon>Arthropoda</taxon>
        <taxon>Crustacea</taxon>
        <taxon>Multicrustacea</taxon>
        <taxon>Malacostraca</taxon>
        <taxon>Eumalacostraca</taxon>
        <taxon>Eucarida</taxon>
        <taxon>Decapoda</taxon>
        <taxon>Pleocyemata</taxon>
        <taxon>Brachyura</taxon>
        <taxon>Eubrachyura</taxon>
        <taxon>Portunoidea</taxon>
        <taxon>Portunidae</taxon>
        <taxon>Portuninae</taxon>
        <taxon>Portunus</taxon>
    </lineage>
</organism>
<name>A0A5B7EQB1_PORTR</name>
<proteinExistence type="predicted"/>
<evidence type="ECO:0000313" key="1">
    <source>
        <dbReference type="EMBL" id="MPC35329.1"/>
    </source>
</evidence>
<sequence length="62" mass="6892">MVVTTKPDPCEINLWGVCPHGRILKSVVDLIGQNRHRVDMVLASKKGVPRRTQGRPGTEESQ</sequence>
<accession>A0A5B7EQB1</accession>
<gene>
    <name evidence="1" type="ORF">E2C01_028751</name>
</gene>
<reference evidence="1 2" key="1">
    <citation type="submission" date="2019-05" db="EMBL/GenBank/DDBJ databases">
        <title>Another draft genome of Portunus trituberculatus and its Hox gene families provides insights of decapod evolution.</title>
        <authorList>
            <person name="Jeong J.-H."/>
            <person name="Song I."/>
            <person name="Kim S."/>
            <person name="Choi T."/>
            <person name="Kim D."/>
            <person name="Ryu S."/>
            <person name="Kim W."/>
        </authorList>
    </citation>
    <scope>NUCLEOTIDE SEQUENCE [LARGE SCALE GENOMIC DNA]</scope>
    <source>
        <tissue evidence="1">Muscle</tissue>
    </source>
</reference>
<dbReference type="AlphaFoldDB" id="A0A5B7EQB1"/>
<comment type="caution">
    <text evidence="1">The sequence shown here is derived from an EMBL/GenBank/DDBJ whole genome shotgun (WGS) entry which is preliminary data.</text>
</comment>
<evidence type="ECO:0000313" key="2">
    <source>
        <dbReference type="Proteomes" id="UP000324222"/>
    </source>
</evidence>
<protein>
    <submittedName>
        <fullName evidence="1">Uncharacterized protein</fullName>
    </submittedName>
</protein>
<keyword evidence="2" id="KW-1185">Reference proteome</keyword>
<dbReference type="Proteomes" id="UP000324222">
    <property type="component" value="Unassembled WGS sequence"/>
</dbReference>
<dbReference type="EMBL" id="VSRR010003248">
    <property type="protein sequence ID" value="MPC35329.1"/>
    <property type="molecule type" value="Genomic_DNA"/>
</dbReference>